<accession>A0ABS9MD94</accession>
<dbReference type="Proteomes" id="UP001200313">
    <property type="component" value="Unassembled WGS sequence"/>
</dbReference>
<evidence type="ECO:0000313" key="1">
    <source>
        <dbReference type="EMBL" id="MCG4528787.1"/>
    </source>
</evidence>
<evidence type="ECO:0000313" key="2">
    <source>
        <dbReference type="Proteomes" id="UP001200313"/>
    </source>
</evidence>
<sequence>MVFDPEKITLLVDGSVVTGYADGSGISAERTGDDVTPKTGIQGDTVYVCNADRSGTIKFSLFPTSASLSRMRRLAQQRKQVAVTLRNANDEGGFIISHTDCRVLKVPKFEGGNDAAGIEVSIHVPVMEFRE</sequence>
<name>A0ABS9MD94_9FIRM</name>
<dbReference type="InterPro" id="IPR021695">
    <property type="entry name" value="Phage_KPP10_Orf10"/>
</dbReference>
<proteinExistence type="predicted"/>
<reference evidence="1 2" key="1">
    <citation type="submission" date="2022-01" db="EMBL/GenBank/DDBJ databases">
        <title>Collection of gut derived symbiotic bacterial strains cultured from healthy donors.</title>
        <authorList>
            <person name="Lin H."/>
            <person name="Kohout C."/>
            <person name="Waligurski E."/>
            <person name="Pamer E.G."/>
        </authorList>
    </citation>
    <scope>NUCLEOTIDE SEQUENCE [LARGE SCALE GENOMIC DNA]</scope>
    <source>
        <strain evidence="1 2">DFI.3.7</strain>
    </source>
</reference>
<organism evidence="1 2">
    <name type="scientific">Intestinimonas massiliensis</name>
    <name type="common">ex Afouda et al. 2020</name>
    <dbReference type="NCBI Taxonomy" id="1673721"/>
    <lineage>
        <taxon>Bacteria</taxon>
        <taxon>Bacillati</taxon>
        <taxon>Bacillota</taxon>
        <taxon>Clostridia</taxon>
        <taxon>Eubacteriales</taxon>
        <taxon>Intestinimonas</taxon>
    </lineage>
</organism>
<dbReference type="EMBL" id="JAKNJB010000044">
    <property type="protein sequence ID" value="MCG4528787.1"/>
    <property type="molecule type" value="Genomic_DNA"/>
</dbReference>
<gene>
    <name evidence="1" type="ORF">L0P79_17225</name>
</gene>
<protein>
    <submittedName>
        <fullName evidence="1">DUF3277 domain-containing protein</fullName>
    </submittedName>
</protein>
<dbReference type="NCBIfam" id="NF047581">
    <property type="entry name" value="gp105_phage_fam"/>
    <property type="match status" value="1"/>
</dbReference>
<comment type="caution">
    <text evidence="1">The sequence shown here is derived from an EMBL/GenBank/DDBJ whole genome shotgun (WGS) entry which is preliminary data.</text>
</comment>
<keyword evidence="2" id="KW-1185">Reference proteome</keyword>
<dbReference type="RefSeq" id="WP_238075046.1">
    <property type="nucleotide sequence ID" value="NZ_JAKNJB010000044.1"/>
</dbReference>